<keyword evidence="1" id="KW-0479">Metal-binding</keyword>
<dbReference type="GO" id="GO:0004497">
    <property type="term" value="F:monooxygenase activity"/>
    <property type="evidence" value="ECO:0007669"/>
    <property type="project" value="InterPro"/>
</dbReference>
<dbReference type="GO" id="GO:0020037">
    <property type="term" value="F:heme binding"/>
    <property type="evidence" value="ECO:0007669"/>
    <property type="project" value="InterPro"/>
</dbReference>
<dbReference type="GO" id="GO:0016705">
    <property type="term" value="F:oxidoreductase activity, acting on paired donors, with incorporation or reduction of molecular oxygen"/>
    <property type="evidence" value="ECO:0007669"/>
    <property type="project" value="InterPro"/>
</dbReference>
<dbReference type="PANTHER" id="PTHR24286:SF209">
    <property type="entry name" value="BETA-AMYRIN 28-OXIDASE-LIKE"/>
    <property type="match status" value="1"/>
</dbReference>
<dbReference type="AlphaFoldDB" id="A0A022QEH9"/>
<sequence length="136" mass="15362">MGENMAVFCGASGNKFLFSNENKLVTVWWPSSVRQLLGPCLATSGGDEGKQMRKMVSYFLGPDAFTRLYIKTMDLVSQQHIKNHWQGKEEVKVFPTSKSYTFELACRLFMSLEDPKQISELAALFNIFLKGIISIP</sequence>
<dbReference type="InterPro" id="IPR036396">
    <property type="entry name" value="Cyt_P450_sf"/>
</dbReference>
<gene>
    <name evidence="3" type="ORF">MIMGU_mgv1a0114621mg</name>
</gene>
<evidence type="ECO:0000313" key="4">
    <source>
        <dbReference type="Proteomes" id="UP000030748"/>
    </source>
</evidence>
<evidence type="ECO:0000313" key="3">
    <source>
        <dbReference type="EMBL" id="EYU25994.1"/>
    </source>
</evidence>
<accession>A0A022QEH9</accession>
<dbReference type="Gene3D" id="1.10.630.10">
    <property type="entry name" value="Cytochrome P450"/>
    <property type="match status" value="1"/>
</dbReference>
<keyword evidence="2" id="KW-0408">Iron</keyword>
<dbReference type="STRING" id="4155.A0A022QEH9"/>
<protein>
    <submittedName>
        <fullName evidence="3">Uncharacterized protein</fullName>
    </submittedName>
</protein>
<reference evidence="3 4" key="1">
    <citation type="journal article" date="2013" name="Proc. Natl. Acad. Sci. U.S.A.">
        <title>Fine-scale variation in meiotic recombination in Mimulus inferred from population shotgun sequencing.</title>
        <authorList>
            <person name="Hellsten U."/>
            <person name="Wright K.M."/>
            <person name="Jenkins J."/>
            <person name="Shu S."/>
            <person name="Yuan Y."/>
            <person name="Wessler S.R."/>
            <person name="Schmutz J."/>
            <person name="Willis J.H."/>
            <person name="Rokhsar D.S."/>
        </authorList>
    </citation>
    <scope>NUCLEOTIDE SEQUENCE [LARGE SCALE GENOMIC DNA]</scope>
    <source>
        <strain evidence="4">cv. DUN x IM62</strain>
    </source>
</reference>
<organism evidence="3 4">
    <name type="scientific">Erythranthe guttata</name>
    <name type="common">Yellow monkey flower</name>
    <name type="synonym">Mimulus guttatus</name>
    <dbReference type="NCBI Taxonomy" id="4155"/>
    <lineage>
        <taxon>Eukaryota</taxon>
        <taxon>Viridiplantae</taxon>
        <taxon>Streptophyta</taxon>
        <taxon>Embryophyta</taxon>
        <taxon>Tracheophyta</taxon>
        <taxon>Spermatophyta</taxon>
        <taxon>Magnoliopsida</taxon>
        <taxon>eudicotyledons</taxon>
        <taxon>Gunneridae</taxon>
        <taxon>Pentapetalae</taxon>
        <taxon>asterids</taxon>
        <taxon>lamiids</taxon>
        <taxon>Lamiales</taxon>
        <taxon>Phrymaceae</taxon>
        <taxon>Erythranthe</taxon>
    </lineage>
</organism>
<feature type="non-terminal residue" evidence="3">
    <location>
        <position position="136"/>
    </location>
</feature>
<proteinExistence type="predicted"/>
<evidence type="ECO:0000256" key="1">
    <source>
        <dbReference type="ARBA" id="ARBA00022723"/>
    </source>
</evidence>
<dbReference type="EMBL" id="KI631829">
    <property type="protein sequence ID" value="EYU25994.1"/>
    <property type="molecule type" value="Genomic_DNA"/>
</dbReference>
<dbReference type="GO" id="GO:0005506">
    <property type="term" value="F:iron ion binding"/>
    <property type="evidence" value="ECO:0007669"/>
    <property type="project" value="InterPro"/>
</dbReference>
<dbReference type="PANTHER" id="PTHR24286">
    <property type="entry name" value="CYTOCHROME P450 26"/>
    <property type="match status" value="1"/>
</dbReference>
<keyword evidence="4" id="KW-1185">Reference proteome</keyword>
<evidence type="ECO:0000256" key="2">
    <source>
        <dbReference type="ARBA" id="ARBA00023004"/>
    </source>
</evidence>
<name>A0A022QEH9_ERYGU</name>
<dbReference type="Proteomes" id="UP000030748">
    <property type="component" value="Unassembled WGS sequence"/>
</dbReference>
<dbReference type="SUPFAM" id="SSF48264">
    <property type="entry name" value="Cytochrome P450"/>
    <property type="match status" value="1"/>
</dbReference>